<evidence type="ECO:0000256" key="14">
    <source>
        <dbReference type="ARBA" id="ARBA00023288"/>
    </source>
</evidence>
<evidence type="ECO:0000256" key="8">
    <source>
        <dbReference type="ARBA" id="ARBA00023047"/>
    </source>
</evidence>
<dbReference type="GO" id="GO:0046930">
    <property type="term" value="C:pore complex"/>
    <property type="evidence" value="ECO:0007669"/>
    <property type="project" value="UniProtKB-KW"/>
</dbReference>
<evidence type="ECO:0000256" key="7">
    <source>
        <dbReference type="ARBA" id="ARBA00022729"/>
    </source>
</evidence>
<feature type="domain" description="Polysaccharide export protein N-terminal" evidence="16">
    <location>
        <begin position="42"/>
        <end position="138"/>
    </location>
</feature>
<evidence type="ECO:0000256" key="15">
    <source>
        <dbReference type="SAM" id="Phobius"/>
    </source>
</evidence>
<proteinExistence type="inferred from homology"/>
<dbReference type="EMBL" id="AVGG01000011">
    <property type="protein sequence ID" value="ESU27257.1"/>
    <property type="molecule type" value="Genomic_DNA"/>
</dbReference>
<keyword evidence="7" id="KW-0732">Signal</keyword>
<evidence type="ECO:0000256" key="13">
    <source>
        <dbReference type="ARBA" id="ARBA00023237"/>
    </source>
</evidence>
<dbReference type="Proteomes" id="UP000018004">
    <property type="component" value="Unassembled WGS sequence"/>
</dbReference>
<dbReference type="InterPro" id="IPR049712">
    <property type="entry name" value="Poly_export"/>
</dbReference>
<dbReference type="PROSITE" id="PS51257">
    <property type="entry name" value="PROKAR_LIPOPROTEIN"/>
    <property type="match status" value="1"/>
</dbReference>
<name>V6SLZ8_9FLAO</name>
<evidence type="ECO:0000256" key="4">
    <source>
        <dbReference type="ARBA" id="ARBA00022452"/>
    </source>
</evidence>
<dbReference type="OrthoDB" id="662756at2"/>
<evidence type="ECO:0000259" key="17">
    <source>
        <dbReference type="Pfam" id="PF22461"/>
    </source>
</evidence>
<evidence type="ECO:0000256" key="2">
    <source>
        <dbReference type="ARBA" id="ARBA00009450"/>
    </source>
</evidence>
<gene>
    <name evidence="18" type="ORF">FLJC2902T_19600</name>
</gene>
<dbReference type="GO" id="GO:0015288">
    <property type="term" value="F:porin activity"/>
    <property type="evidence" value="ECO:0007669"/>
    <property type="project" value="UniProtKB-KW"/>
</dbReference>
<protein>
    <submittedName>
        <fullName evidence="18">Polysaccharide exporter lipoprotein</fullName>
    </submittedName>
</protein>
<keyword evidence="4" id="KW-1134">Transmembrane beta strand</keyword>
<dbReference type="AlphaFoldDB" id="V6SLZ8"/>
<evidence type="ECO:0000256" key="9">
    <source>
        <dbReference type="ARBA" id="ARBA00023065"/>
    </source>
</evidence>
<dbReference type="InterPro" id="IPR054765">
    <property type="entry name" value="SLBB_dom"/>
</dbReference>
<keyword evidence="14 18" id="KW-0449">Lipoprotein</keyword>
<organism evidence="18 19">
    <name type="scientific">Flavobacterium limnosediminis JC2902</name>
    <dbReference type="NCBI Taxonomy" id="1341181"/>
    <lineage>
        <taxon>Bacteria</taxon>
        <taxon>Pseudomonadati</taxon>
        <taxon>Bacteroidota</taxon>
        <taxon>Flavobacteriia</taxon>
        <taxon>Flavobacteriales</taxon>
        <taxon>Flavobacteriaceae</taxon>
        <taxon>Flavobacterium</taxon>
    </lineage>
</organism>
<comment type="caution">
    <text evidence="18">The sequence shown here is derived from an EMBL/GenBank/DDBJ whole genome shotgun (WGS) entry which is preliminary data.</text>
</comment>
<dbReference type="InterPro" id="IPR003715">
    <property type="entry name" value="Poly_export_N"/>
</dbReference>
<dbReference type="PATRIC" id="fig|1341181.4.peg.1925"/>
<dbReference type="GO" id="GO:0009279">
    <property type="term" value="C:cell outer membrane"/>
    <property type="evidence" value="ECO:0007669"/>
    <property type="project" value="UniProtKB-SubCell"/>
</dbReference>
<keyword evidence="10" id="KW-0626">Porin</keyword>
<evidence type="ECO:0000313" key="18">
    <source>
        <dbReference type="EMBL" id="ESU27257.1"/>
    </source>
</evidence>
<evidence type="ECO:0000256" key="12">
    <source>
        <dbReference type="ARBA" id="ARBA00023139"/>
    </source>
</evidence>
<feature type="domain" description="SLBB" evidence="17">
    <location>
        <begin position="142"/>
        <end position="221"/>
    </location>
</feature>
<keyword evidence="19" id="KW-1185">Reference proteome</keyword>
<evidence type="ECO:0000256" key="1">
    <source>
        <dbReference type="ARBA" id="ARBA00004571"/>
    </source>
</evidence>
<keyword evidence="6 15" id="KW-0812">Transmembrane</keyword>
<keyword evidence="15" id="KW-1133">Transmembrane helix</keyword>
<dbReference type="GO" id="GO:0006811">
    <property type="term" value="P:monoatomic ion transport"/>
    <property type="evidence" value="ECO:0007669"/>
    <property type="project" value="UniProtKB-KW"/>
</dbReference>
<evidence type="ECO:0000259" key="16">
    <source>
        <dbReference type="Pfam" id="PF02563"/>
    </source>
</evidence>
<keyword evidence="8" id="KW-0625">Polysaccharide transport</keyword>
<evidence type="ECO:0000256" key="10">
    <source>
        <dbReference type="ARBA" id="ARBA00023114"/>
    </source>
</evidence>
<keyword evidence="5" id="KW-0762">Sugar transport</keyword>
<dbReference type="RefSeq" id="WP_023579559.1">
    <property type="nucleotide sequence ID" value="NZ_AVGG01000011.1"/>
</dbReference>
<evidence type="ECO:0000313" key="19">
    <source>
        <dbReference type="Proteomes" id="UP000018004"/>
    </source>
</evidence>
<evidence type="ECO:0000256" key="6">
    <source>
        <dbReference type="ARBA" id="ARBA00022692"/>
    </source>
</evidence>
<keyword evidence="12" id="KW-0564">Palmitate</keyword>
<keyword evidence="9" id="KW-0406">Ion transport</keyword>
<feature type="transmembrane region" description="Helical" evidence="15">
    <location>
        <begin position="233"/>
        <end position="254"/>
    </location>
</feature>
<dbReference type="Gene3D" id="3.10.560.10">
    <property type="entry name" value="Outer membrane lipoprotein wza domain like"/>
    <property type="match status" value="1"/>
</dbReference>
<evidence type="ECO:0000256" key="11">
    <source>
        <dbReference type="ARBA" id="ARBA00023136"/>
    </source>
</evidence>
<evidence type="ECO:0000256" key="5">
    <source>
        <dbReference type="ARBA" id="ARBA00022597"/>
    </source>
</evidence>
<dbReference type="Pfam" id="PF22461">
    <property type="entry name" value="SLBB_2"/>
    <property type="match status" value="1"/>
</dbReference>
<evidence type="ECO:0000256" key="3">
    <source>
        <dbReference type="ARBA" id="ARBA00022448"/>
    </source>
</evidence>
<dbReference type="PANTHER" id="PTHR33619">
    <property type="entry name" value="POLYSACCHARIDE EXPORT PROTEIN GFCE-RELATED"/>
    <property type="match status" value="1"/>
</dbReference>
<comment type="similarity">
    <text evidence="2">Belongs to the BexD/CtrA/VexA family.</text>
</comment>
<keyword evidence="11 15" id="KW-0472">Membrane</keyword>
<sequence>MKSAKKYIFFSVIIGLLITSCASKQNILYLQDTPSSSEITSSYDTKIKSDDILLIIVSSENAEVAAPYNLKLVSIQNHKQGNIINEQMQSYIVDKKGEIDFPLIGNIKLGGLTKTEAVATIKDKLKEHVSDAVVNLRILNYKITVLGEVNKPGAVSIPSERITILEALGMAGDLTIYGNRKNVLLIREVNGVKTMNRIDLTKTDFVSSPYYYLDQNDVIYVEPNKTKVNSSVIGPNVSVGISVVSLIITVIVLVTQ</sequence>
<accession>V6SLZ8</accession>
<reference evidence="18 19" key="1">
    <citation type="submission" date="2013-08" db="EMBL/GenBank/DDBJ databases">
        <title>Flavobacterium limnosediminis JC2902 genome sequencing.</title>
        <authorList>
            <person name="Lee K."/>
            <person name="Yi H."/>
            <person name="Park S."/>
            <person name="Chun J."/>
        </authorList>
    </citation>
    <scope>NUCLEOTIDE SEQUENCE [LARGE SCALE GENOMIC DNA]</scope>
    <source>
        <strain evidence="18 19">JC2902</strain>
    </source>
</reference>
<keyword evidence="3" id="KW-0813">Transport</keyword>
<dbReference type="PANTHER" id="PTHR33619:SF3">
    <property type="entry name" value="POLYSACCHARIDE EXPORT PROTEIN GFCE-RELATED"/>
    <property type="match status" value="1"/>
</dbReference>
<dbReference type="eggNOG" id="COG1596">
    <property type="taxonomic scope" value="Bacteria"/>
</dbReference>
<dbReference type="STRING" id="1341181.FLJC2902T_19600"/>
<keyword evidence="13" id="KW-0998">Cell outer membrane</keyword>
<dbReference type="Pfam" id="PF02563">
    <property type="entry name" value="Poly_export"/>
    <property type="match status" value="1"/>
</dbReference>
<dbReference type="GO" id="GO:0015159">
    <property type="term" value="F:polysaccharide transmembrane transporter activity"/>
    <property type="evidence" value="ECO:0007669"/>
    <property type="project" value="InterPro"/>
</dbReference>
<comment type="subcellular location">
    <subcellularLocation>
        <location evidence="1">Cell outer membrane</location>
        <topology evidence="1">Multi-pass membrane protein</topology>
    </subcellularLocation>
</comment>